<accession>A0ACB6RL47</accession>
<reference evidence="1" key="1">
    <citation type="journal article" date="2020" name="Stud. Mycol.">
        <title>101 Dothideomycetes genomes: a test case for predicting lifestyles and emergence of pathogens.</title>
        <authorList>
            <person name="Haridas S."/>
            <person name="Albert R."/>
            <person name="Binder M."/>
            <person name="Bloem J."/>
            <person name="Labutti K."/>
            <person name="Salamov A."/>
            <person name="Andreopoulos B."/>
            <person name="Baker S."/>
            <person name="Barry K."/>
            <person name="Bills G."/>
            <person name="Bluhm B."/>
            <person name="Cannon C."/>
            <person name="Castanera R."/>
            <person name="Culley D."/>
            <person name="Daum C."/>
            <person name="Ezra D."/>
            <person name="Gonzalez J."/>
            <person name="Henrissat B."/>
            <person name="Kuo A."/>
            <person name="Liang C."/>
            <person name="Lipzen A."/>
            <person name="Lutzoni F."/>
            <person name="Magnuson J."/>
            <person name="Mondo S."/>
            <person name="Nolan M."/>
            <person name="Ohm R."/>
            <person name="Pangilinan J."/>
            <person name="Park H.-J."/>
            <person name="Ramirez L."/>
            <person name="Alfaro M."/>
            <person name="Sun H."/>
            <person name="Tritt A."/>
            <person name="Yoshinaga Y."/>
            <person name="Zwiers L.-H."/>
            <person name="Turgeon B."/>
            <person name="Goodwin S."/>
            <person name="Spatafora J."/>
            <person name="Crous P."/>
            <person name="Grigoriev I."/>
        </authorList>
    </citation>
    <scope>NUCLEOTIDE SEQUENCE</scope>
    <source>
        <strain evidence="1">CBS 525.71</strain>
    </source>
</reference>
<proteinExistence type="predicted"/>
<evidence type="ECO:0000313" key="1">
    <source>
        <dbReference type="EMBL" id="KAF2621884.1"/>
    </source>
</evidence>
<organism evidence="1 2">
    <name type="scientific">Macroventuria anomochaeta</name>
    <dbReference type="NCBI Taxonomy" id="301207"/>
    <lineage>
        <taxon>Eukaryota</taxon>
        <taxon>Fungi</taxon>
        <taxon>Dikarya</taxon>
        <taxon>Ascomycota</taxon>
        <taxon>Pezizomycotina</taxon>
        <taxon>Dothideomycetes</taxon>
        <taxon>Pleosporomycetidae</taxon>
        <taxon>Pleosporales</taxon>
        <taxon>Pleosporineae</taxon>
        <taxon>Didymellaceae</taxon>
        <taxon>Macroventuria</taxon>
    </lineage>
</organism>
<evidence type="ECO:0000313" key="2">
    <source>
        <dbReference type="Proteomes" id="UP000799754"/>
    </source>
</evidence>
<dbReference type="EMBL" id="MU006750">
    <property type="protein sequence ID" value="KAF2621884.1"/>
    <property type="molecule type" value="Genomic_DNA"/>
</dbReference>
<comment type="caution">
    <text evidence="1">The sequence shown here is derived from an EMBL/GenBank/DDBJ whole genome shotgun (WGS) entry which is preliminary data.</text>
</comment>
<sequence length="202" mass="22502">MRRRDTHRPTPPQSVPCSLKTHHVALTQPCTSQSRGHSITMCCRSLQCNTLRDQNYSDALRYSYSFQVTVATGAVTLLHLLSATFLPHSQKPGCPFNLLYPASSRFLYLSPEPGGGHNDRQLSALCSLRLSMLSPTIDSSSPHRRHVNLAIRCLCAKPTRSLASNRNSPSLRVLPRHPHDHTLFFDNTPLGSLRLGLHSNEN</sequence>
<protein>
    <submittedName>
        <fullName evidence="1">Uncharacterized protein</fullName>
    </submittedName>
</protein>
<gene>
    <name evidence="1" type="ORF">BU25DRAFT_229278</name>
</gene>
<keyword evidence="2" id="KW-1185">Reference proteome</keyword>
<dbReference type="Proteomes" id="UP000799754">
    <property type="component" value="Unassembled WGS sequence"/>
</dbReference>
<name>A0ACB6RL47_9PLEO</name>